<dbReference type="AlphaFoldDB" id="A0A1G2F1K6"/>
<name>A0A1G2F1K6_9BACT</name>
<dbReference type="InterPro" id="IPR012867">
    <property type="entry name" value="DUF1648"/>
</dbReference>
<dbReference type="PANTHER" id="PTHR37810:SF5">
    <property type="entry name" value="IMMUNITY PROTEIN SDPI"/>
    <property type="match status" value="1"/>
</dbReference>
<evidence type="ECO:0000256" key="1">
    <source>
        <dbReference type="SAM" id="Phobius"/>
    </source>
</evidence>
<reference evidence="3 4" key="1">
    <citation type="journal article" date="2016" name="Nat. Commun.">
        <title>Thousands of microbial genomes shed light on interconnected biogeochemical processes in an aquifer system.</title>
        <authorList>
            <person name="Anantharaman K."/>
            <person name="Brown C.T."/>
            <person name="Hug L.A."/>
            <person name="Sharon I."/>
            <person name="Castelle C.J."/>
            <person name="Probst A.J."/>
            <person name="Thomas B.C."/>
            <person name="Singh A."/>
            <person name="Wilkins M.J."/>
            <person name="Karaoz U."/>
            <person name="Brodie E.L."/>
            <person name="Williams K.H."/>
            <person name="Hubbard S.S."/>
            <person name="Banfield J.F."/>
        </authorList>
    </citation>
    <scope>NUCLEOTIDE SEQUENCE [LARGE SCALE GENOMIC DNA]</scope>
</reference>
<keyword evidence="1" id="KW-0812">Transmembrane</keyword>
<evidence type="ECO:0000313" key="4">
    <source>
        <dbReference type="Proteomes" id="UP000177810"/>
    </source>
</evidence>
<dbReference type="Pfam" id="PF13630">
    <property type="entry name" value="SdpI"/>
    <property type="match status" value="1"/>
</dbReference>
<sequence>MKKTNIFIFIVILASFVIGAYFYPQFPDKIASHWNVQGHVDGYMSKSWGLFLLPMILLVMWLMFILIPKIDPLKHNIEKFRKYFDAFIALIVLFLFYLYILTIFWNMGARFDMGRALMPAMGILFYFAGILINHSKRNWFIGIRTPWTLSSDNVWDKTHQLGAKLFKIAGVIAFLGIFFPKIAFWLVIIPIILFAIFAFVYSYIVYKKEEEK</sequence>
<feature type="transmembrane region" description="Helical" evidence="1">
    <location>
        <begin position="87"/>
        <end position="107"/>
    </location>
</feature>
<dbReference type="PIRSF" id="PIRSF038959">
    <property type="entry name" value="SdpI"/>
    <property type="match status" value="1"/>
</dbReference>
<gene>
    <name evidence="3" type="ORF">A2V69_03595</name>
</gene>
<dbReference type="STRING" id="1801990.A2V69_03595"/>
<protein>
    <recommendedName>
        <fullName evidence="2">DUF1648 domain-containing protein</fullName>
    </recommendedName>
</protein>
<evidence type="ECO:0000259" key="2">
    <source>
        <dbReference type="Pfam" id="PF07853"/>
    </source>
</evidence>
<feature type="domain" description="DUF1648" evidence="2">
    <location>
        <begin position="10"/>
        <end position="57"/>
    </location>
</feature>
<organism evidence="3 4">
    <name type="scientific">Candidatus Portnoybacteria bacterium RBG_13_40_8</name>
    <dbReference type="NCBI Taxonomy" id="1801990"/>
    <lineage>
        <taxon>Bacteria</taxon>
        <taxon>Candidatus Portnoyibacteriota</taxon>
    </lineage>
</organism>
<proteinExistence type="predicted"/>
<comment type="caution">
    <text evidence="3">The sequence shown here is derived from an EMBL/GenBank/DDBJ whole genome shotgun (WGS) entry which is preliminary data.</text>
</comment>
<feature type="transmembrane region" description="Helical" evidence="1">
    <location>
        <begin position="113"/>
        <end position="132"/>
    </location>
</feature>
<feature type="transmembrane region" description="Helical" evidence="1">
    <location>
        <begin position="48"/>
        <end position="67"/>
    </location>
</feature>
<feature type="transmembrane region" description="Helical" evidence="1">
    <location>
        <begin position="161"/>
        <end position="179"/>
    </location>
</feature>
<dbReference type="GO" id="GO:0009636">
    <property type="term" value="P:response to toxic substance"/>
    <property type="evidence" value="ECO:0007669"/>
    <property type="project" value="TreeGrafter"/>
</dbReference>
<dbReference type="EMBL" id="MHMT01000029">
    <property type="protein sequence ID" value="OGZ31964.1"/>
    <property type="molecule type" value="Genomic_DNA"/>
</dbReference>
<feature type="transmembrane region" description="Helical" evidence="1">
    <location>
        <begin position="185"/>
        <end position="206"/>
    </location>
</feature>
<dbReference type="PANTHER" id="PTHR37810">
    <property type="entry name" value="IMMUNITY PROTEIN SDPI"/>
    <property type="match status" value="1"/>
</dbReference>
<dbReference type="InterPro" id="IPR025962">
    <property type="entry name" value="SdpI/YhfL"/>
</dbReference>
<dbReference type="InterPro" id="IPR026272">
    <property type="entry name" value="SdpI"/>
</dbReference>
<keyword evidence="1" id="KW-0472">Membrane</keyword>
<accession>A0A1G2F1K6</accession>
<evidence type="ECO:0000313" key="3">
    <source>
        <dbReference type="EMBL" id="OGZ31964.1"/>
    </source>
</evidence>
<dbReference type="Proteomes" id="UP000177810">
    <property type="component" value="Unassembled WGS sequence"/>
</dbReference>
<dbReference type="Pfam" id="PF07853">
    <property type="entry name" value="DUF1648"/>
    <property type="match status" value="1"/>
</dbReference>
<feature type="transmembrane region" description="Helical" evidence="1">
    <location>
        <begin position="7"/>
        <end position="24"/>
    </location>
</feature>
<keyword evidence="1" id="KW-1133">Transmembrane helix</keyword>